<name>A0A9D2IBU8_9BACT</name>
<protein>
    <submittedName>
        <fullName evidence="6">Transpeptidase family protein</fullName>
    </submittedName>
</protein>
<dbReference type="InterPro" id="IPR005311">
    <property type="entry name" value="PBP_dimer"/>
</dbReference>
<dbReference type="Gene3D" id="3.40.710.10">
    <property type="entry name" value="DD-peptidase/beta-lactamase superfamily"/>
    <property type="match status" value="1"/>
</dbReference>
<evidence type="ECO:0000259" key="5">
    <source>
        <dbReference type="PROSITE" id="PS51178"/>
    </source>
</evidence>
<dbReference type="Gene3D" id="3.90.1310.10">
    <property type="entry name" value="Penicillin-binding protein 2a (Domain 2)"/>
    <property type="match status" value="1"/>
</dbReference>
<dbReference type="InterPro" id="IPR012338">
    <property type="entry name" value="Beta-lactam/transpept-like"/>
</dbReference>
<dbReference type="InterPro" id="IPR036138">
    <property type="entry name" value="PBP_dimer_sf"/>
</dbReference>
<proteinExistence type="predicted"/>
<evidence type="ECO:0000256" key="3">
    <source>
        <dbReference type="ARBA" id="ARBA00023136"/>
    </source>
</evidence>
<dbReference type="GO" id="GO:0008658">
    <property type="term" value="F:penicillin binding"/>
    <property type="evidence" value="ECO:0007669"/>
    <property type="project" value="InterPro"/>
</dbReference>
<comment type="subcellular location">
    <subcellularLocation>
        <location evidence="1">Membrane</location>
    </subcellularLocation>
</comment>
<keyword evidence="2" id="KW-0121">Carboxypeptidase</keyword>
<dbReference type="GO" id="GO:0004180">
    <property type="term" value="F:carboxypeptidase activity"/>
    <property type="evidence" value="ECO:0007669"/>
    <property type="project" value="UniProtKB-KW"/>
</dbReference>
<dbReference type="PANTHER" id="PTHR30627">
    <property type="entry name" value="PEPTIDOGLYCAN D,D-TRANSPEPTIDASE"/>
    <property type="match status" value="1"/>
</dbReference>
<dbReference type="Pfam" id="PF03793">
    <property type="entry name" value="PASTA"/>
    <property type="match status" value="1"/>
</dbReference>
<evidence type="ECO:0000256" key="4">
    <source>
        <dbReference type="SAM" id="Phobius"/>
    </source>
</evidence>
<evidence type="ECO:0000256" key="2">
    <source>
        <dbReference type="ARBA" id="ARBA00022645"/>
    </source>
</evidence>
<gene>
    <name evidence="6" type="ORF">H9779_02165</name>
</gene>
<feature type="transmembrane region" description="Helical" evidence="4">
    <location>
        <begin position="12"/>
        <end position="36"/>
    </location>
</feature>
<evidence type="ECO:0000313" key="7">
    <source>
        <dbReference type="Proteomes" id="UP000824259"/>
    </source>
</evidence>
<dbReference type="InterPro" id="IPR001460">
    <property type="entry name" value="PCN-bd_Tpept"/>
</dbReference>
<dbReference type="PROSITE" id="PS51178">
    <property type="entry name" value="PASTA"/>
    <property type="match status" value="1"/>
</dbReference>
<keyword evidence="4" id="KW-1133">Transmembrane helix</keyword>
<dbReference type="InterPro" id="IPR050515">
    <property type="entry name" value="Beta-lactam/transpept"/>
</dbReference>
<dbReference type="Gene3D" id="3.30.10.20">
    <property type="match status" value="1"/>
</dbReference>
<dbReference type="Pfam" id="PF03717">
    <property type="entry name" value="PBP_dimer"/>
    <property type="match status" value="1"/>
</dbReference>
<dbReference type="GO" id="GO:0071555">
    <property type="term" value="P:cell wall organization"/>
    <property type="evidence" value="ECO:0007669"/>
    <property type="project" value="TreeGrafter"/>
</dbReference>
<reference evidence="6" key="1">
    <citation type="journal article" date="2021" name="PeerJ">
        <title>Extensive microbial diversity within the chicken gut microbiome revealed by metagenomics and culture.</title>
        <authorList>
            <person name="Gilroy R."/>
            <person name="Ravi A."/>
            <person name="Getino M."/>
            <person name="Pursley I."/>
            <person name="Horton D.L."/>
            <person name="Alikhan N.F."/>
            <person name="Baker D."/>
            <person name="Gharbi K."/>
            <person name="Hall N."/>
            <person name="Watson M."/>
            <person name="Adriaenssens E.M."/>
            <person name="Foster-Nyarko E."/>
            <person name="Jarju S."/>
            <person name="Secka A."/>
            <person name="Antonio M."/>
            <person name="Oren A."/>
            <person name="Chaudhuri R.R."/>
            <person name="La Ragione R."/>
            <person name="Hildebrand F."/>
            <person name="Pallen M.J."/>
        </authorList>
    </citation>
    <scope>NUCLEOTIDE SEQUENCE</scope>
    <source>
        <strain evidence="6">CHK169-11906</strain>
    </source>
</reference>
<dbReference type="PANTHER" id="PTHR30627:SF1">
    <property type="entry name" value="PEPTIDOGLYCAN D,D-TRANSPEPTIDASE FTSI"/>
    <property type="match status" value="1"/>
</dbReference>
<dbReference type="SMART" id="SM00740">
    <property type="entry name" value="PASTA"/>
    <property type="match status" value="1"/>
</dbReference>
<dbReference type="AlphaFoldDB" id="A0A9D2IBU8"/>
<keyword evidence="2" id="KW-0378">Hydrolase</keyword>
<dbReference type="EMBL" id="DWYR01000008">
    <property type="protein sequence ID" value="HJA98390.1"/>
    <property type="molecule type" value="Genomic_DNA"/>
</dbReference>
<dbReference type="SUPFAM" id="SSF54184">
    <property type="entry name" value="Penicillin-binding protein 2x (pbp-2x), c-terminal domain"/>
    <property type="match status" value="1"/>
</dbReference>
<dbReference type="GO" id="GO:0005886">
    <property type="term" value="C:plasma membrane"/>
    <property type="evidence" value="ECO:0007669"/>
    <property type="project" value="TreeGrafter"/>
</dbReference>
<evidence type="ECO:0000256" key="1">
    <source>
        <dbReference type="ARBA" id="ARBA00004370"/>
    </source>
</evidence>
<dbReference type="SUPFAM" id="SSF56519">
    <property type="entry name" value="Penicillin binding protein dimerisation domain"/>
    <property type="match status" value="1"/>
</dbReference>
<comment type="caution">
    <text evidence="6">The sequence shown here is derived from an EMBL/GenBank/DDBJ whole genome shotgun (WGS) entry which is preliminary data.</text>
</comment>
<dbReference type="Proteomes" id="UP000824259">
    <property type="component" value="Unassembled WGS sequence"/>
</dbReference>
<dbReference type="SUPFAM" id="SSF56601">
    <property type="entry name" value="beta-lactamase/transpeptidase-like"/>
    <property type="match status" value="1"/>
</dbReference>
<feature type="domain" description="PASTA" evidence="5">
    <location>
        <begin position="691"/>
        <end position="750"/>
    </location>
</feature>
<organism evidence="6 7">
    <name type="scientific">Candidatus Alistipes avicola</name>
    <dbReference type="NCBI Taxonomy" id="2838432"/>
    <lineage>
        <taxon>Bacteria</taxon>
        <taxon>Pseudomonadati</taxon>
        <taxon>Bacteroidota</taxon>
        <taxon>Bacteroidia</taxon>
        <taxon>Bacteroidales</taxon>
        <taxon>Rikenellaceae</taxon>
        <taxon>Alistipes</taxon>
    </lineage>
</organism>
<accession>A0A9D2IBU8</accession>
<keyword evidence="4" id="KW-0812">Transmembrane</keyword>
<reference evidence="6" key="2">
    <citation type="submission" date="2021-04" db="EMBL/GenBank/DDBJ databases">
        <authorList>
            <person name="Gilroy R."/>
        </authorList>
    </citation>
    <scope>NUCLEOTIDE SEQUENCE</scope>
    <source>
        <strain evidence="6">CHK169-11906</strain>
    </source>
</reference>
<dbReference type="CDD" id="cd06575">
    <property type="entry name" value="PASTA_Pbp2x-like_2"/>
    <property type="match status" value="1"/>
</dbReference>
<sequence length="750" mass="84758">MKEEKSRIKSDILLRVRLLYLLFILAGLLIIIRLIWVQLFSSEVAYNADRLAGRIFTEEIIPAQRGSILTRNGDPLATSIFRYQVEFDFGSPGLDSIRTFHEQSDSLSKLLAAYFRDKPASEYRKMFRSEHNKRYRVIFRKDTLVARSEGWFARLIDRILDRELVPKKLYDTIRDHTPVPIFPREIDYTEWQTLRKYPLLNWNMGMVYNLVETDERVYPQGELGRRTIGLTGNRGNYGIEAVYRDELAGRDGKTTRQRIARGFYGRVVDGDNQDPVDGMDVVTTLDLDVQDVADKYLREQMIAQNAIWGTTIVMEVKTGEIIAMVNLGRTPSGNYAERENYAIGRSTEPGSTFKLASMLLLLEDANMPLSQTYDTGNGRVVMVGGIRVQDSHAGFHDMDFRTAVAQSSNVYFAKAIWERYANDKERYSDFMKHLHLDKTVGLEAFGEKEPLFQDWKEVPDPNSMLIRRSFGYRIKLAPIQVITFYNAIANNGKMISPLLVKEFRRGDDVLQRFRSQTLVDQICSPGTLQQVQSLLESVGTEGTGAGFFRDTTLYRVAAKTGTAQYADDKIGYRDGYYVGSMAAYFPADNPRYTVLTTIHTKRQAGKAYYGGPLSGPVVKKLITYLYNREHDWKIESVSGDRTYYPDRIKGGNITQTRKVAGQLSPRVSSDERTGWGTVRIDSLSHVSITAEPQQAGIMPDVVGMGLKDALFLLESQGLKVSFSGKGTVRSQSIAPGAHISRGGAVSITLR</sequence>
<dbReference type="InterPro" id="IPR005543">
    <property type="entry name" value="PASTA_dom"/>
</dbReference>
<evidence type="ECO:0000313" key="6">
    <source>
        <dbReference type="EMBL" id="HJA98390.1"/>
    </source>
</evidence>
<keyword evidence="2" id="KW-0645">Protease</keyword>
<dbReference type="Gene3D" id="3.30.450.330">
    <property type="match status" value="1"/>
</dbReference>
<dbReference type="Pfam" id="PF00905">
    <property type="entry name" value="Transpeptidase"/>
    <property type="match status" value="1"/>
</dbReference>
<keyword evidence="3 4" id="KW-0472">Membrane</keyword>